<sequence>MSGNKQQGYECPKCKNNYSTAYSMYRHMRKVHNCDVNRCVTLYCPIENCNQSYDRYNALDSHLTHVHYADIRKETLNFADLQDFETWLKDITLSSKTKYIKRSCNNSYRYYRCHRSGLPKTSTEKISTMKSSVKIGRHCPSRIIAKITDRSVQVEFVPTHIGHDCEIAKIPLSQKKRHDIACRLATSNNNSVAASAAAAGLANDKHLPPTQQMTPLSTAATNQNATSVNNPVSHHHHQAQNNHDTSQQHLHVTQSVTGQQGPPQQPNQMQPTTNGNGVSALSTNQQTTGSSLISGDNPLMINLAPMKSSSAAGVPDQSQQLGQHQLQQRPPPQPQHISIQAQLGPQNQLTNSNMSLMSLTSPNRQELTNRFEQLMASVRSDKHASIVKAQLEVCYALIRD</sequence>
<name>A0A6G1SJI7_9ACAR</name>
<dbReference type="InterPro" id="IPR013087">
    <property type="entry name" value="Znf_C2H2_type"/>
</dbReference>
<dbReference type="PANTHER" id="PTHR33936">
    <property type="entry name" value="PROTEIN CBG17840"/>
    <property type="match status" value="1"/>
</dbReference>
<accession>A0A6G1SJI7</accession>
<dbReference type="PROSITE" id="PS50157">
    <property type="entry name" value="ZINC_FINGER_C2H2_2"/>
    <property type="match status" value="1"/>
</dbReference>
<evidence type="ECO:0000256" key="2">
    <source>
        <dbReference type="SAM" id="MobiDB-lite"/>
    </source>
</evidence>
<keyword evidence="1" id="KW-0862">Zinc</keyword>
<reference evidence="4" key="1">
    <citation type="submission" date="2018-10" db="EMBL/GenBank/DDBJ databases">
        <title>Transcriptome assembly of Aceria tosichella (Wheat curl mite) Type 2.</title>
        <authorList>
            <person name="Scully E.D."/>
            <person name="Geib S.M."/>
            <person name="Palmer N.A."/>
            <person name="Gupta A.K."/>
            <person name="Sarath G."/>
            <person name="Tatineni S."/>
        </authorList>
    </citation>
    <scope>NUCLEOTIDE SEQUENCE</scope>
    <source>
        <strain evidence="4">LincolnNE</strain>
    </source>
</reference>
<feature type="compositionally biased region" description="Low complexity" evidence="2">
    <location>
        <begin position="257"/>
        <end position="276"/>
    </location>
</feature>
<evidence type="ECO:0000256" key="1">
    <source>
        <dbReference type="PROSITE-ProRule" id="PRU00042"/>
    </source>
</evidence>
<dbReference type="PANTHER" id="PTHR33936:SF24">
    <property type="entry name" value="C2H2-TYPE DOMAIN-CONTAINING PROTEIN"/>
    <property type="match status" value="1"/>
</dbReference>
<feature type="compositionally biased region" description="Polar residues" evidence="2">
    <location>
        <begin position="239"/>
        <end position="256"/>
    </location>
</feature>
<dbReference type="SMART" id="SM00355">
    <property type="entry name" value="ZnF_C2H2"/>
    <property type="match status" value="2"/>
</dbReference>
<feature type="compositionally biased region" description="Polar residues" evidence="2">
    <location>
        <begin position="277"/>
        <end position="294"/>
    </location>
</feature>
<dbReference type="AlphaFoldDB" id="A0A6G1SJI7"/>
<dbReference type="PROSITE" id="PS00028">
    <property type="entry name" value="ZINC_FINGER_C2H2_1"/>
    <property type="match status" value="2"/>
</dbReference>
<evidence type="ECO:0000259" key="3">
    <source>
        <dbReference type="PROSITE" id="PS50157"/>
    </source>
</evidence>
<dbReference type="GO" id="GO:0008270">
    <property type="term" value="F:zinc ion binding"/>
    <property type="evidence" value="ECO:0007669"/>
    <property type="project" value="UniProtKB-KW"/>
</dbReference>
<keyword evidence="1" id="KW-0863">Zinc-finger</keyword>
<feature type="domain" description="C2H2-type" evidence="3">
    <location>
        <begin position="9"/>
        <end position="37"/>
    </location>
</feature>
<evidence type="ECO:0000313" key="4">
    <source>
        <dbReference type="EMBL" id="MDE50132.1"/>
    </source>
</evidence>
<dbReference type="InterPro" id="IPR052797">
    <property type="entry name" value="RegFact_GeneExpr_CellDeath"/>
</dbReference>
<protein>
    <recommendedName>
        <fullName evidence="3">C2H2-type domain-containing protein</fullName>
    </recommendedName>
</protein>
<organism evidence="4">
    <name type="scientific">Aceria tosichella</name>
    <name type="common">wheat curl mite</name>
    <dbReference type="NCBI Taxonomy" id="561515"/>
    <lineage>
        <taxon>Eukaryota</taxon>
        <taxon>Metazoa</taxon>
        <taxon>Ecdysozoa</taxon>
        <taxon>Arthropoda</taxon>
        <taxon>Chelicerata</taxon>
        <taxon>Arachnida</taxon>
        <taxon>Acari</taxon>
        <taxon>Acariformes</taxon>
        <taxon>Trombidiformes</taxon>
        <taxon>Prostigmata</taxon>
        <taxon>Eupodina</taxon>
        <taxon>Eriophyoidea</taxon>
        <taxon>Eriophyidae</taxon>
        <taxon>Eriophyinae</taxon>
        <taxon>Aceriini</taxon>
        <taxon>Aceria</taxon>
    </lineage>
</organism>
<proteinExistence type="predicted"/>
<dbReference type="EMBL" id="GGYP01005361">
    <property type="protein sequence ID" value="MDE50132.1"/>
    <property type="molecule type" value="Transcribed_RNA"/>
</dbReference>
<feature type="region of interest" description="Disordered" evidence="2">
    <location>
        <begin position="224"/>
        <end position="336"/>
    </location>
</feature>
<keyword evidence="1" id="KW-0479">Metal-binding</keyword>
<feature type="compositionally biased region" description="Low complexity" evidence="2">
    <location>
        <begin position="317"/>
        <end position="328"/>
    </location>
</feature>
<dbReference type="Gene3D" id="3.30.160.60">
    <property type="entry name" value="Classic Zinc Finger"/>
    <property type="match status" value="1"/>
</dbReference>
<gene>
    <name evidence="4" type="ORF">g.16739</name>
</gene>